<dbReference type="Gene3D" id="3.30.110.40">
    <property type="entry name" value="TusA-like domain"/>
    <property type="match status" value="1"/>
</dbReference>
<dbReference type="Pfam" id="PF01206">
    <property type="entry name" value="TusA"/>
    <property type="match status" value="1"/>
</dbReference>
<organism evidence="3 4">
    <name type="scientific">Oryzomonas rubra</name>
    <dbReference type="NCBI Taxonomy" id="2509454"/>
    <lineage>
        <taxon>Bacteria</taxon>
        <taxon>Pseudomonadati</taxon>
        <taxon>Thermodesulfobacteriota</taxon>
        <taxon>Desulfuromonadia</taxon>
        <taxon>Geobacterales</taxon>
        <taxon>Geobacteraceae</taxon>
        <taxon>Oryzomonas</taxon>
    </lineage>
</organism>
<keyword evidence="4" id="KW-1185">Reference proteome</keyword>
<dbReference type="CDD" id="cd00291">
    <property type="entry name" value="SirA_YedF_YeeD"/>
    <property type="match status" value="1"/>
</dbReference>
<dbReference type="InterPro" id="IPR036868">
    <property type="entry name" value="TusA-like_sf"/>
</dbReference>
<protein>
    <submittedName>
        <fullName evidence="3">Sulfurtransferase TusA family protein</fullName>
    </submittedName>
</protein>
<dbReference type="EMBL" id="SRSD01000003">
    <property type="protein sequence ID" value="KAA0893287.1"/>
    <property type="molecule type" value="Genomic_DNA"/>
</dbReference>
<sequence>MQVIDLRGVGCPTNFVKAKLALEDIAAGETAQILLDDGEPVKNVPRSLKAEGHKLLGLRQTDEGHYVLELEKVED</sequence>
<accession>A0A5A9XJG1</accession>
<dbReference type="RefSeq" id="WP_149211059.1">
    <property type="nucleotide sequence ID" value="NZ_SRSD01000003.1"/>
</dbReference>
<gene>
    <name evidence="3" type="ORF">ET418_05585</name>
</gene>
<keyword evidence="3" id="KW-0808">Transferase</keyword>
<evidence type="ECO:0000313" key="4">
    <source>
        <dbReference type="Proteomes" id="UP000324298"/>
    </source>
</evidence>
<dbReference type="Proteomes" id="UP000324298">
    <property type="component" value="Unassembled WGS sequence"/>
</dbReference>
<dbReference type="PANTHER" id="PTHR33279">
    <property type="entry name" value="SULFUR CARRIER PROTEIN YEDF-RELATED"/>
    <property type="match status" value="1"/>
</dbReference>
<evidence type="ECO:0000259" key="2">
    <source>
        <dbReference type="Pfam" id="PF01206"/>
    </source>
</evidence>
<comment type="similarity">
    <text evidence="1">Belongs to the sulfur carrier protein TusA family.</text>
</comment>
<name>A0A5A9XJG1_9BACT</name>
<dbReference type="GO" id="GO:0016740">
    <property type="term" value="F:transferase activity"/>
    <property type="evidence" value="ECO:0007669"/>
    <property type="project" value="UniProtKB-KW"/>
</dbReference>
<dbReference type="AlphaFoldDB" id="A0A5A9XJG1"/>
<dbReference type="SUPFAM" id="SSF64307">
    <property type="entry name" value="SirA-like"/>
    <property type="match status" value="1"/>
</dbReference>
<reference evidence="3 4" key="1">
    <citation type="submission" date="2019-04" db="EMBL/GenBank/DDBJ databases">
        <title>Geobacter ruber sp. nov., ferric-reducing bacteria isolated from paddy soil.</title>
        <authorList>
            <person name="Xu Z."/>
            <person name="Masuda Y."/>
            <person name="Itoh H."/>
            <person name="Senoo K."/>
        </authorList>
    </citation>
    <scope>NUCLEOTIDE SEQUENCE [LARGE SCALE GENOMIC DNA]</scope>
    <source>
        <strain evidence="3 4">Red88</strain>
    </source>
</reference>
<comment type="caution">
    <text evidence="3">The sequence shown here is derived from an EMBL/GenBank/DDBJ whole genome shotgun (WGS) entry which is preliminary data.</text>
</comment>
<dbReference type="PANTHER" id="PTHR33279:SF19">
    <property type="entry name" value="SSL1707 PROTEIN"/>
    <property type="match status" value="1"/>
</dbReference>
<feature type="domain" description="UPF0033" evidence="2">
    <location>
        <begin position="3"/>
        <end position="72"/>
    </location>
</feature>
<dbReference type="OrthoDB" id="9794210at2"/>
<proteinExistence type="inferred from homology"/>
<evidence type="ECO:0000313" key="3">
    <source>
        <dbReference type="EMBL" id="KAA0893287.1"/>
    </source>
</evidence>
<evidence type="ECO:0000256" key="1">
    <source>
        <dbReference type="ARBA" id="ARBA00008984"/>
    </source>
</evidence>
<dbReference type="InterPro" id="IPR001455">
    <property type="entry name" value="TusA-like"/>
</dbReference>